<comment type="caution">
    <text evidence="1">The sequence shown here is derived from an EMBL/GenBank/DDBJ whole genome shotgun (WGS) entry which is preliminary data.</text>
</comment>
<evidence type="ECO:0008006" key="3">
    <source>
        <dbReference type="Google" id="ProtNLM"/>
    </source>
</evidence>
<gene>
    <name evidence="1" type="ORF">ACFOX0_24520</name>
</gene>
<sequence length="42" mass="4471">MVEAADEADLDRIAASDPVVKAGLGTVETYPMPMAHVRSTVR</sequence>
<accession>A0ABV8KT01</accession>
<dbReference type="RefSeq" id="WP_377550066.1">
    <property type="nucleotide sequence ID" value="NZ_JBHSBN010000020.1"/>
</dbReference>
<evidence type="ECO:0000313" key="1">
    <source>
        <dbReference type="EMBL" id="MFC4109081.1"/>
    </source>
</evidence>
<organism evidence="1 2">
    <name type="scientific">Micromonospora zhanjiangensis</name>
    <dbReference type="NCBI Taxonomy" id="1522057"/>
    <lineage>
        <taxon>Bacteria</taxon>
        <taxon>Bacillati</taxon>
        <taxon>Actinomycetota</taxon>
        <taxon>Actinomycetes</taxon>
        <taxon>Micromonosporales</taxon>
        <taxon>Micromonosporaceae</taxon>
        <taxon>Micromonospora</taxon>
    </lineage>
</organism>
<keyword evidence="2" id="KW-1185">Reference proteome</keyword>
<name>A0ABV8KT01_9ACTN</name>
<protein>
    <recommendedName>
        <fullName evidence="3">YCII-related domain-containing protein</fullName>
    </recommendedName>
</protein>
<proteinExistence type="predicted"/>
<evidence type="ECO:0000313" key="2">
    <source>
        <dbReference type="Proteomes" id="UP001595868"/>
    </source>
</evidence>
<reference evidence="2" key="1">
    <citation type="journal article" date="2019" name="Int. J. Syst. Evol. Microbiol.">
        <title>The Global Catalogue of Microorganisms (GCM) 10K type strain sequencing project: providing services to taxonomists for standard genome sequencing and annotation.</title>
        <authorList>
            <consortium name="The Broad Institute Genomics Platform"/>
            <consortium name="The Broad Institute Genome Sequencing Center for Infectious Disease"/>
            <person name="Wu L."/>
            <person name="Ma J."/>
        </authorList>
    </citation>
    <scope>NUCLEOTIDE SEQUENCE [LARGE SCALE GENOMIC DNA]</scope>
    <source>
        <strain evidence="2">2902at01</strain>
    </source>
</reference>
<dbReference type="Proteomes" id="UP001595868">
    <property type="component" value="Unassembled WGS sequence"/>
</dbReference>
<dbReference type="EMBL" id="JBHSBN010000020">
    <property type="protein sequence ID" value="MFC4109081.1"/>
    <property type="molecule type" value="Genomic_DNA"/>
</dbReference>